<proteinExistence type="predicted"/>
<gene>
    <name evidence="1" type="ORF">LCGC14_0821560</name>
</gene>
<sequence>MTNVRVHQEGPEVLLVIDGRALQMPWNVALDV</sequence>
<dbReference type="AlphaFoldDB" id="A0A0F9S3L2"/>
<name>A0A0F9S3L2_9ZZZZ</name>
<feature type="non-terminal residue" evidence="1">
    <location>
        <position position="32"/>
    </location>
</feature>
<evidence type="ECO:0000313" key="1">
    <source>
        <dbReference type="EMBL" id="KKN31691.1"/>
    </source>
</evidence>
<protein>
    <submittedName>
        <fullName evidence="1">Uncharacterized protein</fullName>
    </submittedName>
</protein>
<comment type="caution">
    <text evidence="1">The sequence shown here is derived from an EMBL/GenBank/DDBJ whole genome shotgun (WGS) entry which is preliminary data.</text>
</comment>
<reference evidence="1" key="1">
    <citation type="journal article" date="2015" name="Nature">
        <title>Complex archaea that bridge the gap between prokaryotes and eukaryotes.</title>
        <authorList>
            <person name="Spang A."/>
            <person name="Saw J.H."/>
            <person name="Jorgensen S.L."/>
            <person name="Zaremba-Niedzwiedzka K."/>
            <person name="Martijn J."/>
            <person name="Lind A.E."/>
            <person name="van Eijk R."/>
            <person name="Schleper C."/>
            <person name="Guy L."/>
            <person name="Ettema T.J."/>
        </authorList>
    </citation>
    <scope>NUCLEOTIDE SEQUENCE</scope>
</reference>
<organism evidence="1">
    <name type="scientific">marine sediment metagenome</name>
    <dbReference type="NCBI Taxonomy" id="412755"/>
    <lineage>
        <taxon>unclassified sequences</taxon>
        <taxon>metagenomes</taxon>
        <taxon>ecological metagenomes</taxon>
    </lineage>
</organism>
<dbReference type="EMBL" id="LAZR01002309">
    <property type="protein sequence ID" value="KKN31691.1"/>
    <property type="molecule type" value="Genomic_DNA"/>
</dbReference>
<accession>A0A0F9S3L2</accession>